<dbReference type="InterPro" id="IPR016181">
    <property type="entry name" value="Acyl_CoA_acyltransferase"/>
</dbReference>
<dbReference type="eggNOG" id="COG0456">
    <property type="taxonomic scope" value="Bacteria"/>
</dbReference>
<dbReference type="PANTHER" id="PTHR41368:SF1">
    <property type="entry name" value="PROTEIN YGHO"/>
    <property type="match status" value="1"/>
</dbReference>
<dbReference type="InterPro" id="IPR039968">
    <property type="entry name" value="BcerS-like"/>
</dbReference>
<dbReference type="Proteomes" id="UP000007364">
    <property type="component" value="Unassembled WGS sequence"/>
</dbReference>
<dbReference type="Gene3D" id="3.40.630.30">
    <property type="match status" value="1"/>
</dbReference>
<name>K2Q5P7_9FLAO</name>
<dbReference type="EMBL" id="AMSG01000003">
    <property type="protein sequence ID" value="EKF56141.1"/>
    <property type="molecule type" value="Genomic_DNA"/>
</dbReference>
<dbReference type="PANTHER" id="PTHR41368">
    <property type="entry name" value="PROTEIN YGHO"/>
    <property type="match status" value="1"/>
</dbReference>
<keyword evidence="2" id="KW-1185">Reference proteome</keyword>
<gene>
    <name evidence="1" type="ORF">I215_04320</name>
</gene>
<dbReference type="SUPFAM" id="SSF55729">
    <property type="entry name" value="Acyl-CoA N-acyltransferases (Nat)"/>
    <property type="match status" value="1"/>
</dbReference>
<dbReference type="STRING" id="555500.I215_04320"/>
<comment type="caution">
    <text evidence="1">The sequence shown here is derived from an EMBL/GenBank/DDBJ whole genome shotgun (WGS) entry which is preliminary data.</text>
</comment>
<evidence type="ECO:0008006" key="3">
    <source>
        <dbReference type="Google" id="ProtNLM"/>
    </source>
</evidence>
<protein>
    <recommendedName>
        <fullName evidence="3">N-acetyltransferase domain-containing protein</fullName>
    </recommendedName>
</protein>
<organism evidence="1 2">
    <name type="scientific">Galbibacter marinus</name>
    <dbReference type="NCBI Taxonomy" id="555500"/>
    <lineage>
        <taxon>Bacteria</taxon>
        <taxon>Pseudomonadati</taxon>
        <taxon>Bacteroidota</taxon>
        <taxon>Flavobacteriia</taxon>
        <taxon>Flavobacteriales</taxon>
        <taxon>Flavobacteriaceae</taxon>
        <taxon>Galbibacter</taxon>
    </lineage>
</organism>
<evidence type="ECO:0000313" key="1">
    <source>
        <dbReference type="EMBL" id="EKF56141.1"/>
    </source>
</evidence>
<dbReference type="RefSeq" id="WP_008990737.1">
    <property type="nucleotide sequence ID" value="NZ_AMSG01000003.1"/>
</dbReference>
<reference evidence="1 2" key="1">
    <citation type="journal article" date="2012" name="J. Bacteriol.">
        <title>Genome Sequence of Galbibacter marinum Type Strain ck-I2-15.</title>
        <authorList>
            <person name="Lai Q."/>
            <person name="Li C."/>
            <person name="Shao Z."/>
        </authorList>
    </citation>
    <scope>NUCLEOTIDE SEQUENCE [LARGE SCALE GENOMIC DNA]</scope>
    <source>
        <strain evidence="2">ck-I2-15</strain>
    </source>
</reference>
<dbReference type="PATRIC" id="fig|555500.3.peg.895"/>
<dbReference type="OrthoDB" id="9806005at2"/>
<accession>K2Q5P7</accession>
<evidence type="ECO:0000313" key="2">
    <source>
        <dbReference type="Proteomes" id="UP000007364"/>
    </source>
</evidence>
<proteinExistence type="predicted"/>
<sequence>MIEITEIKTKKQLKEFIKFPFNLYKSSENWVPPIIGEELDNFDKSKNPAFNDADAWFFLAYQNQKIVGRVCAIVNWDEVKKQGNRKMRFGWFDLINDQKVCNALLDQVVSIAKEHELEYIEGPAGFSNMDKAGMLLEGFDRIGSMPTNYNYSYYPELIENYGFKKEVDWKEYEIIMPEQVPDKVSKFAGLLLKKYNLRVLDLPNTKTLLPYAEKIFDLMNRSHQHLESFTPIKPYQVEHYKNKYLKFLDPDFVILIADENDELVGFSIIMPSFSKALQKANGKLFPFGFYHLLKAQKSGEKVTLLLIGIAPEYMRKGLTAIIFDQTYKTFVKKGTRVMETNPELETNSQVQALWKDYNPQLIKKWRTYRKYLS</sequence>
<dbReference type="AlphaFoldDB" id="K2Q5P7"/>